<comment type="caution">
    <text evidence="3">The sequence shown here is derived from an EMBL/GenBank/DDBJ whole genome shotgun (WGS) entry which is preliminary data.</text>
</comment>
<dbReference type="Pfam" id="PF01757">
    <property type="entry name" value="Acyl_transf_3"/>
    <property type="match status" value="1"/>
</dbReference>
<reference evidence="3" key="1">
    <citation type="submission" date="2021-01" db="EMBL/GenBank/DDBJ databases">
        <title>Whole genome shotgun sequence of Spirilliplanes yamanashiensis NBRC 15828.</title>
        <authorList>
            <person name="Komaki H."/>
            <person name="Tamura T."/>
        </authorList>
    </citation>
    <scope>NUCLEOTIDE SEQUENCE</scope>
    <source>
        <strain evidence="3">NBRC 15828</strain>
    </source>
</reference>
<keyword evidence="1" id="KW-0472">Membrane</keyword>
<keyword evidence="1" id="KW-1133">Transmembrane helix</keyword>
<dbReference type="AlphaFoldDB" id="A0A8J3YBP7"/>
<keyword evidence="1" id="KW-0812">Transmembrane</keyword>
<keyword evidence="4" id="KW-1185">Reference proteome</keyword>
<feature type="transmembrane region" description="Helical" evidence="1">
    <location>
        <begin position="341"/>
        <end position="360"/>
    </location>
</feature>
<evidence type="ECO:0000313" key="4">
    <source>
        <dbReference type="Proteomes" id="UP000652013"/>
    </source>
</evidence>
<feature type="transmembrane region" description="Helical" evidence="1">
    <location>
        <begin position="294"/>
        <end position="321"/>
    </location>
</feature>
<feature type="transmembrane region" description="Helical" evidence="1">
    <location>
        <begin position="225"/>
        <end position="242"/>
    </location>
</feature>
<protein>
    <recommendedName>
        <fullName evidence="2">Acyltransferase 3 domain-containing protein</fullName>
    </recommendedName>
</protein>
<name>A0A8J3YBP7_9ACTN</name>
<evidence type="ECO:0000313" key="3">
    <source>
        <dbReference type="EMBL" id="GIJ04810.1"/>
    </source>
</evidence>
<feature type="transmembrane region" description="Helical" evidence="1">
    <location>
        <begin position="170"/>
        <end position="188"/>
    </location>
</feature>
<feature type="transmembrane region" description="Helical" evidence="1">
    <location>
        <begin position="262"/>
        <end position="282"/>
    </location>
</feature>
<organism evidence="3 4">
    <name type="scientific">Spirilliplanes yamanashiensis</name>
    <dbReference type="NCBI Taxonomy" id="42233"/>
    <lineage>
        <taxon>Bacteria</taxon>
        <taxon>Bacillati</taxon>
        <taxon>Actinomycetota</taxon>
        <taxon>Actinomycetes</taxon>
        <taxon>Micromonosporales</taxon>
        <taxon>Micromonosporaceae</taxon>
        <taxon>Spirilliplanes</taxon>
    </lineage>
</organism>
<feature type="domain" description="Acyltransferase 3" evidence="2">
    <location>
        <begin position="17"/>
        <end position="356"/>
    </location>
</feature>
<proteinExistence type="predicted"/>
<gene>
    <name evidence="3" type="ORF">Sya03_41620</name>
</gene>
<evidence type="ECO:0000256" key="1">
    <source>
        <dbReference type="SAM" id="Phobius"/>
    </source>
</evidence>
<sequence>MQRAAVLADATPDTRDRYVDLLRVLSLAVVVGGHWLMISILPGQRVGNLLAIVPATQAATWLLQVMPLFFLVGGFSHATAWRSVRRRGGGYADFARSRADRLLRPTAVFAGVWLAAAAWLELAGHDEGLVRTAARTVAQPLWFLGVYLGLVALAPALWRLHERLGRRAWAVPAALGAAALAVDVLRFAGGYGAAAYLNVAFVWVAVHQLGFFWGSAGLRRAAGPLALGGLAAVAALTVLGPYPVSMVGVPGAPVSNMSPPTFALYCHALWLVGVAVLAGPAARRLLARRRVWRAVVAANGAAMTAFLWHLSALVLLLTVVLALHADLPAPGTGAWWLSRPLWLGALALITAGLVALFGGADRPRVRPLRGGGTAVAAAGMALCTAGVLGLSAVGFAGVLAGRTATLVVVPVTAAGSVAVLAVGWALLAVRPGWRGWRRHHSGDRRACRPTGRG</sequence>
<feature type="transmembrane region" description="Helical" evidence="1">
    <location>
        <begin position="61"/>
        <end position="81"/>
    </location>
</feature>
<feature type="transmembrane region" description="Helical" evidence="1">
    <location>
        <begin position="140"/>
        <end position="158"/>
    </location>
</feature>
<dbReference type="Proteomes" id="UP000652013">
    <property type="component" value="Unassembled WGS sequence"/>
</dbReference>
<evidence type="ECO:0000259" key="2">
    <source>
        <dbReference type="Pfam" id="PF01757"/>
    </source>
</evidence>
<feature type="transmembrane region" description="Helical" evidence="1">
    <location>
        <begin position="102"/>
        <end position="120"/>
    </location>
</feature>
<feature type="transmembrane region" description="Helical" evidence="1">
    <location>
        <begin position="21"/>
        <end position="41"/>
    </location>
</feature>
<feature type="transmembrane region" description="Helical" evidence="1">
    <location>
        <begin position="406"/>
        <end position="429"/>
    </location>
</feature>
<feature type="transmembrane region" description="Helical" evidence="1">
    <location>
        <begin position="194"/>
        <end position="213"/>
    </location>
</feature>
<dbReference type="InterPro" id="IPR002656">
    <property type="entry name" value="Acyl_transf_3_dom"/>
</dbReference>
<feature type="transmembrane region" description="Helical" evidence="1">
    <location>
        <begin position="372"/>
        <end position="400"/>
    </location>
</feature>
<dbReference type="EMBL" id="BOOY01000029">
    <property type="protein sequence ID" value="GIJ04810.1"/>
    <property type="molecule type" value="Genomic_DNA"/>
</dbReference>
<dbReference type="RefSeq" id="WP_203940021.1">
    <property type="nucleotide sequence ID" value="NZ_BAAAGJ010000005.1"/>
</dbReference>
<accession>A0A8J3YBP7</accession>
<dbReference type="GO" id="GO:0016747">
    <property type="term" value="F:acyltransferase activity, transferring groups other than amino-acyl groups"/>
    <property type="evidence" value="ECO:0007669"/>
    <property type="project" value="InterPro"/>
</dbReference>